<gene>
    <name evidence="7" type="primary">lpxD</name>
    <name evidence="10" type="ORF">LPB142_08795</name>
</gene>
<dbReference type="NCBIfam" id="NF002060">
    <property type="entry name" value="PRK00892.1"/>
    <property type="match status" value="1"/>
</dbReference>
<dbReference type="InterPro" id="IPR056729">
    <property type="entry name" value="GMPPB_C"/>
</dbReference>
<evidence type="ECO:0000259" key="8">
    <source>
        <dbReference type="Pfam" id="PF04613"/>
    </source>
</evidence>
<comment type="pathway">
    <text evidence="7">Bacterial outer membrane biogenesis; LPS lipid A biosynthesis.</text>
</comment>
<evidence type="ECO:0000313" key="11">
    <source>
        <dbReference type="Proteomes" id="UP000176562"/>
    </source>
</evidence>
<keyword evidence="4 7" id="KW-0677">Repeat</keyword>
<dbReference type="PANTHER" id="PTHR43378">
    <property type="entry name" value="UDP-3-O-ACYLGLUCOSAMINE N-ACYLTRANSFERASE"/>
    <property type="match status" value="1"/>
</dbReference>
<dbReference type="Gene3D" id="3.40.1390.10">
    <property type="entry name" value="MurE/MurF, N-terminal domain"/>
    <property type="match status" value="1"/>
</dbReference>
<evidence type="ECO:0000313" key="10">
    <source>
        <dbReference type="EMBL" id="AOZ69397.1"/>
    </source>
</evidence>
<dbReference type="KEGG" id="rhp:LPB142_08795"/>
<comment type="function">
    <text evidence="7">Catalyzes the N-acylation of UDP-3-O-acylglucosamine using 3-hydroxyacyl-ACP as the acyl donor. Is involved in the biosynthesis of lipid A, a phosphorylated glycolipid that anchors the lipopolysaccharide to the outer membrane of the cell.</text>
</comment>
<accession>A0A1D9MC19</accession>
<dbReference type="GO" id="GO:0009245">
    <property type="term" value="P:lipid A biosynthetic process"/>
    <property type="evidence" value="ECO:0007669"/>
    <property type="project" value="UniProtKB-UniRule"/>
</dbReference>
<protein>
    <recommendedName>
        <fullName evidence="7">UDP-3-O-acylglucosamine N-acyltransferase</fullName>
        <ecNumber evidence="7">2.3.1.191</ecNumber>
    </recommendedName>
</protein>
<dbReference type="GO" id="GO:0103118">
    <property type="term" value="F:UDP-3-O-[(3R)-3-hydroxyacyl]-glucosamine N-acyltransferase activity"/>
    <property type="evidence" value="ECO:0007669"/>
    <property type="project" value="UniProtKB-EC"/>
</dbReference>
<dbReference type="SUPFAM" id="SSF51161">
    <property type="entry name" value="Trimeric LpxA-like enzymes"/>
    <property type="match status" value="1"/>
</dbReference>
<dbReference type="AlphaFoldDB" id="A0A1D9MC19"/>
<dbReference type="InterPro" id="IPR020573">
    <property type="entry name" value="UDP_GlcNAc_AcTrfase_non-rep"/>
</dbReference>
<keyword evidence="6 7" id="KW-0012">Acyltransferase</keyword>
<dbReference type="PROSITE" id="PS00101">
    <property type="entry name" value="HEXAPEP_TRANSFERASES"/>
    <property type="match status" value="1"/>
</dbReference>
<dbReference type="GO" id="GO:0016020">
    <property type="term" value="C:membrane"/>
    <property type="evidence" value="ECO:0007669"/>
    <property type="project" value="GOC"/>
</dbReference>
<evidence type="ECO:0000259" key="9">
    <source>
        <dbReference type="Pfam" id="PF25087"/>
    </source>
</evidence>
<evidence type="ECO:0000256" key="5">
    <source>
        <dbReference type="ARBA" id="ARBA00023098"/>
    </source>
</evidence>
<dbReference type="Gene3D" id="2.160.10.10">
    <property type="entry name" value="Hexapeptide repeat proteins"/>
    <property type="match status" value="1"/>
</dbReference>
<dbReference type="Pfam" id="PF25087">
    <property type="entry name" value="GMPPB_C"/>
    <property type="match status" value="1"/>
</dbReference>
<keyword evidence="3 7" id="KW-0808">Transferase</keyword>
<evidence type="ECO:0000256" key="3">
    <source>
        <dbReference type="ARBA" id="ARBA00022679"/>
    </source>
</evidence>
<proteinExistence type="inferred from homology"/>
<dbReference type="UniPathway" id="UPA00973"/>
<keyword evidence="11" id="KW-1185">Reference proteome</keyword>
<keyword evidence="5 7" id="KW-0443">Lipid metabolism</keyword>
<evidence type="ECO:0000256" key="6">
    <source>
        <dbReference type="ARBA" id="ARBA00023315"/>
    </source>
</evidence>
<dbReference type="GO" id="GO:0016410">
    <property type="term" value="F:N-acyltransferase activity"/>
    <property type="evidence" value="ECO:0007669"/>
    <property type="project" value="InterPro"/>
</dbReference>
<dbReference type="RefSeq" id="WP_068766782.1">
    <property type="nucleotide sequence ID" value="NZ_CP017781.1"/>
</dbReference>
<dbReference type="HAMAP" id="MF_00523">
    <property type="entry name" value="LpxD"/>
    <property type="match status" value="1"/>
</dbReference>
<evidence type="ECO:0000256" key="7">
    <source>
        <dbReference type="HAMAP-Rule" id="MF_00523"/>
    </source>
</evidence>
<comment type="subunit">
    <text evidence="7">Homotrimer.</text>
</comment>
<feature type="domain" description="Mannose-1-phosphate guanyltransferase C-terminal" evidence="9">
    <location>
        <begin position="102"/>
        <end position="170"/>
    </location>
</feature>
<reference evidence="10 11" key="1">
    <citation type="submission" date="2016-10" db="EMBL/GenBank/DDBJ databases">
        <title>Rhodobacter sp. LPB0142, isolated from sea water.</title>
        <authorList>
            <person name="Kim E."/>
            <person name="Yi H."/>
        </authorList>
    </citation>
    <scope>NUCLEOTIDE SEQUENCE [LARGE SCALE GENOMIC DNA]</scope>
    <source>
        <strain evidence="10 11">LPB0142</strain>
    </source>
</reference>
<dbReference type="CDD" id="cd03352">
    <property type="entry name" value="LbH_LpxD"/>
    <property type="match status" value="1"/>
</dbReference>
<evidence type="ECO:0000256" key="2">
    <source>
        <dbReference type="ARBA" id="ARBA00022556"/>
    </source>
</evidence>
<dbReference type="EMBL" id="CP017781">
    <property type="protein sequence ID" value="AOZ69397.1"/>
    <property type="molecule type" value="Genomic_DNA"/>
</dbReference>
<organism evidence="10 11">
    <name type="scientific">Rhodobacter xanthinilyticus</name>
    <dbReference type="NCBI Taxonomy" id="1850250"/>
    <lineage>
        <taxon>Bacteria</taxon>
        <taxon>Pseudomonadati</taxon>
        <taxon>Pseudomonadota</taxon>
        <taxon>Alphaproteobacteria</taxon>
        <taxon>Rhodobacterales</taxon>
        <taxon>Rhodobacter group</taxon>
        <taxon>Rhodobacter</taxon>
    </lineage>
</organism>
<sequence length="371" mass="38498">MQTVETIAKALNARAEGKLDLPISSAAEPASARADQIALAMDPKYAPGLAQGAARAAILWEGAEWQGYGLEAAIFVSRPRLAMAGLSRAFDPGPEIAPGVHPSAVIDPTAEIGAGAAIGPFVVIGRGVKIGPGARIAAQVTIAEGARIGAEALILQSVHIGARVVIGDRFIAQPGARIGSDGFSFVTPEKSGIEEIRDPHALGQRGAIREQAWTRIHSLGTVEIGDDVEIGANSCIDRGTVRATAIGRGTKLDNLVHVGHNVQIGEDCLLCGQVGVAGSTKIGNRVVLAGQVGVSDNIFVGDDVIAGGATKIMSNAPAGRVLLGYPAIKMETHVEAWKNIRRLPRLFAQLAELRETVSKLAQKGSTEQPKG</sequence>
<dbReference type="EC" id="2.3.1.191" evidence="7"/>
<dbReference type="Proteomes" id="UP000176562">
    <property type="component" value="Chromosome"/>
</dbReference>
<comment type="similarity">
    <text evidence="7">Belongs to the transferase hexapeptide repeat family. LpxD subfamily.</text>
</comment>
<evidence type="ECO:0000256" key="1">
    <source>
        <dbReference type="ARBA" id="ARBA00022516"/>
    </source>
</evidence>
<feature type="active site" description="Proton acceptor" evidence="7">
    <location>
        <position position="260"/>
    </location>
</feature>
<dbReference type="InterPro" id="IPR007691">
    <property type="entry name" value="LpxD"/>
</dbReference>
<dbReference type="STRING" id="1850250.LPB142_08795"/>
<dbReference type="Pfam" id="PF04613">
    <property type="entry name" value="LpxD"/>
    <property type="match status" value="1"/>
</dbReference>
<dbReference type="InterPro" id="IPR011004">
    <property type="entry name" value="Trimer_LpxA-like_sf"/>
</dbReference>
<keyword evidence="1 7" id="KW-0444">Lipid biosynthesis</keyword>
<dbReference type="InterPro" id="IPR018357">
    <property type="entry name" value="Hexapep_transf_CS"/>
</dbReference>
<name>A0A1D9MC19_9RHOB</name>
<evidence type="ECO:0000256" key="4">
    <source>
        <dbReference type="ARBA" id="ARBA00022737"/>
    </source>
</evidence>
<feature type="domain" description="UDP-3-O-[3-hydroxymyristoyl] glucosamine N-acyltransferase non-repeat region" evidence="8">
    <location>
        <begin position="20"/>
        <end position="87"/>
    </location>
</feature>
<comment type="catalytic activity">
    <reaction evidence="7">
        <text>a UDP-3-O-[(3R)-3-hydroxyacyl]-alpha-D-glucosamine + a (3R)-hydroxyacyl-[ACP] = a UDP-2-N,3-O-bis[(3R)-3-hydroxyacyl]-alpha-D-glucosamine + holo-[ACP] + H(+)</text>
        <dbReference type="Rhea" id="RHEA:53836"/>
        <dbReference type="Rhea" id="RHEA-COMP:9685"/>
        <dbReference type="Rhea" id="RHEA-COMP:9945"/>
        <dbReference type="ChEBI" id="CHEBI:15378"/>
        <dbReference type="ChEBI" id="CHEBI:64479"/>
        <dbReference type="ChEBI" id="CHEBI:78827"/>
        <dbReference type="ChEBI" id="CHEBI:137740"/>
        <dbReference type="ChEBI" id="CHEBI:137748"/>
        <dbReference type="EC" id="2.3.1.191"/>
    </reaction>
</comment>
<dbReference type="PANTHER" id="PTHR43378:SF2">
    <property type="entry name" value="UDP-3-O-ACYLGLUCOSAMINE N-ACYLTRANSFERASE 1, MITOCHONDRIAL-RELATED"/>
    <property type="match status" value="1"/>
</dbReference>
<keyword evidence="2 7" id="KW-0441">Lipid A biosynthesis</keyword>